<proteinExistence type="predicted"/>
<reference evidence="3" key="2">
    <citation type="submission" date="2024-06" db="EMBL/GenBank/DDBJ databases">
        <title>Micromonospora mangrovi CCTCC AA 2012012 genome sequences.</title>
        <authorList>
            <person name="Gao J."/>
        </authorList>
    </citation>
    <scope>NUCLEOTIDE SEQUENCE</scope>
    <source>
        <strain evidence="3">CCTCC AA 2012012</strain>
    </source>
</reference>
<dbReference type="SMART" id="SM00530">
    <property type="entry name" value="HTH_XRE"/>
    <property type="match status" value="1"/>
</dbReference>
<protein>
    <submittedName>
        <fullName evidence="3">Helix-turn-helix transcriptional regulator</fullName>
    </submittedName>
</protein>
<dbReference type="InterPro" id="IPR010982">
    <property type="entry name" value="Lambda_DNA-bd_dom_sf"/>
</dbReference>
<reference evidence="2" key="1">
    <citation type="submission" date="2024-01" db="EMBL/GenBank/DDBJ databases">
        <title>The genome sequence of Micromonospora mangrovi CCTCC AA 2012012.</title>
        <authorList>
            <person name="Gao J."/>
        </authorList>
    </citation>
    <scope>NUCLEOTIDE SEQUENCE</scope>
    <source>
        <strain evidence="2">CCTCC AA 2012012</strain>
    </source>
</reference>
<dbReference type="InterPro" id="IPR001387">
    <property type="entry name" value="Cro/C1-type_HTH"/>
</dbReference>
<dbReference type="Pfam" id="PF13560">
    <property type="entry name" value="HTH_31"/>
    <property type="match status" value="1"/>
</dbReference>
<evidence type="ECO:0000259" key="1">
    <source>
        <dbReference type="PROSITE" id="PS50943"/>
    </source>
</evidence>
<organism evidence="3">
    <name type="scientific">Micromonospora sp. CCTCC AA 2012012</name>
    <dbReference type="NCBI Taxonomy" id="3111921"/>
    <lineage>
        <taxon>Bacteria</taxon>
        <taxon>Bacillati</taxon>
        <taxon>Actinomycetota</taxon>
        <taxon>Actinomycetes</taxon>
        <taxon>Micromonosporales</taxon>
        <taxon>Micromonosporaceae</taxon>
        <taxon>Micromonospora</taxon>
    </lineage>
</organism>
<dbReference type="EMBL" id="CP159342">
    <property type="protein sequence ID" value="XCH76940.1"/>
    <property type="molecule type" value="Genomic_DNA"/>
</dbReference>
<dbReference type="SUPFAM" id="SSF47413">
    <property type="entry name" value="lambda repressor-like DNA-binding domains"/>
    <property type="match status" value="1"/>
</dbReference>
<accession>A0AAU8HKI5</accession>
<dbReference type="AlphaFoldDB" id="A0AAU8HKI5"/>
<dbReference type="GO" id="GO:0003677">
    <property type="term" value="F:DNA binding"/>
    <property type="evidence" value="ECO:0007669"/>
    <property type="project" value="InterPro"/>
</dbReference>
<dbReference type="CDD" id="cd00093">
    <property type="entry name" value="HTH_XRE"/>
    <property type="match status" value="1"/>
</dbReference>
<dbReference type="Gene3D" id="1.10.260.40">
    <property type="entry name" value="lambda repressor-like DNA-binding domains"/>
    <property type="match status" value="1"/>
</dbReference>
<evidence type="ECO:0000313" key="3">
    <source>
        <dbReference type="EMBL" id="XCH76940.1"/>
    </source>
</evidence>
<feature type="domain" description="HTH cro/C1-type" evidence="1">
    <location>
        <begin position="18"/>
        <end position="53"/>
    </location>
</feature>
<evidence type="ECO:0000313" key="2">
    <source>
        <dbReference type="EMBL" id="XBP96235.1"/>
    </source>
</evidence>
<sequence length="465" mass="49788">MDGEDVRTPPWGEFGRELRVWRRRAGLTQAQLGLRIGYHHSVISKLEGGLREPPMGLPARLDVLLGSDGALTALAEPGDRRRPRSGPSDPTLFPVLPAVEGTDALAPPGLPVWPRLLPYGGFTCPLHDDTQCPVPGPQEVLPLLARLDAGGVAALPDRPVPDLVHGLTALLPGYTSVAIEQVSTAVVASIERILHLLVRWAEVVDAAGRSPLAPLRLAAQYAQLAARLRMQRGQRAVGMAWVTHGLRWAGAGADAVARATLLSDFCTLTRLDRDAASSLAYARALGAVDRERGWMTTLSHLYQARAYGLAGAVGECRRQVLLARRRLDRLDTRDAAEAPWLLGDAGVVRAESSIGGALRDLAASTGDRAVARRAVHATGRALAHLPARMRPTYLLLTVRLADAHACAGEPDAAVAVATPVAEEALRTGRATIVHELHGLRARLRQGWDDLPEVRELTDLLGPSAH</sequence>
<dbReference type="RefSeq" id="WP_350937786.1">
    <property type="nucleotide sequence ID" value="NZ_CP157762.1"/>
</dbReference>
<dbReference type="PROSITE" id="PS50943">
    <property type="entry name" value="HTH_CROC1"/>
    <property type="match status" value="1"/>
</dbReference>
<gene>
    <name evidence="3" type="ORF">ABUL08_12875</name>
    <name evidence="2" type="ORF">VK199_12815</name>
</gene>
<name>A0AAU8HKI5_9ACTN</name>
<dbReference type="EMBL" id="CP157762">
    <property type="protein sequence ID" value="XBP96235.1"/>
    <property type="molecule type" value="Genomic_DNA"/>
</dbReference>